<dbReference type="AlphaFoldDB" id="A0AAN7UJD6"/>
<evidence type="ECO:0000256" key="3">
    <source>
        <dbReference type="ARBA" id="ARBA00022664"/>
    </source>
</evidence>
<evidence type="ECO:0000256" key="9">
    <source>
        <dbReference type="SAM" id="MobiDB-lite"/>
    </source>
</evidence>
<keyword evidence="4" id="KW-0747">Spliceosome</keyword>
<dbReference type="Proteomes" id="UP001344447">
    <property type="component" value="Unassembled WGS sequence"/>
</dbReference>
<accession>A0AAN7UJD6</accession>
<dbReference type="InterPro" id="IPR003107">
    <property type="entry name" value="HAT"/>
</dbReference>
<evidence type="ECO:0000313" key="12">
    <source>
        <dbReference type="Proteomes" id="UP001344447"/>
    </source>
</evidence>
<name>A0AAN7UJD6_9MYCE</name>
<dbReference type="FunFam" id="1.25.40.10:FF:000306">
    <property type="entry name" value="Cell cycle control protein cwf4"/>
    <property type="match status" value="1"/>
</dbReference>
<dbReference type="GO" id="GO:0000974">
    <property type="term" value="C:Prp19 complex"/>
    <property type="evidence" value="ECO:0007669"/>
    <property type="project" value="TreeGrafter"/>
</dbReference>
<comment type="caution">
    <text evidence="11">The sequence shown here is derived from an EMBL/GenBank/DDBJ whole genome shotgun (WGS) entry which is preliminary data.</text>
</comment>
<dbReference type="Gene3D" id="1.25.40.10">
    <property type="entry name" value="Tetratricopeptide repeat domain"/>
    <property type="match status" value="4"/>
</dbReference>
<evidence type="ECO:0000256" key="6">
    <source>
        <dbReference type="ARBA" id="ARBA00023187"/>
    </source>
</evidence>
<dbReference type="SUPFAM" id="SSF48452">
    <property type="entry name" value="TPR-like"/>
    <property type="match status" value="2"/>
</dbReference>
<dbReference type="EMBL" id="JAVFKY010000001">
    <property type="protein sequence ID" value="KAK5582873.1"/>
    <property type="molecule type" value="Genomic_DNA"/>
</dbReference>
<organism evidence="11 12">
    <name type="scientific">Dictyostelium firmibasis</name>
    <dbReference type="NCBI Taxonomy" id="79012"/>
    <lineage>
        <taxon>Eukaryota</taxon>
        <taxon>Amoebozoa</taxon>
        <taxon>Evosea</taxon>
        <taxon>Eumycetozoa</taxon>
        <taxon>Dictyostelia</taxon>
        <taxon>Dictyosteliales</taxon>
        <taxon>Dictyosteliaceae</taxon>
        <taxon>Dictyostelium</taxon>
    </lineage>
</organism>
<gene>
    <name evidence="11" type="ORF">RB653_004462</name>
</gene>
<dbReference type="FunFam" id="1.25.40.10:FF:000048">
    <property type="entry name" value="Cell cycle control protein"/>
    <property type="match status" value="1"/>
</dbReference>
<dbReference type="PANTHER" id="PTHR11246">
    <property type="entry name" value="PRE-MRNA SPLICING FACTOR"/>
    <property type="match status" value="1"/>
</dbReference>
<evidence type="ECO:0000256" key="2">
    <source>
        <dbReference type="ARBA" id="ARBA00008644"/>
    </source>
</evidence>
<dbReference type="GO" id="GO:0000245">
    <property type="term" value="P:spliceosomal complex assembly"/>
    <property type="evidence" value="ECO:0007669"/>
    <property type="project" value="TreeGrafter"/>
</dbReference>
<dbReference type="GO" id="GO:0071014">
    <property type="term" value="C:post-mRNA release spliceosomal complex"/>
    <property type="evidence" value="ECO:0007669"/>
    <property type="project" value="TreeGrafter"/>
</dbReference>
<keyword evidence="12" id="KW-1185">Reference proteome</keyword>
<dbReference type="GO" id="GO:0071011">
    <property type="term" value="C:precatalytic spliceosome"/>
    <property type="evidence" value="ECO:0007669"/>
    <property type="project" value="TreeGrafter"/>
</dbReference>
<proteinExistence type="inferred from homology"/>
<feature type="domain" description="Pre-mRNA-splicing factor Syf1/CRNKL1-like C-terminal HAT-repeats" evidence="10">
    <location>
        <begin position="376"/>
        <end position="563"/>
    </location>
</feature>
<comment type="function">
    <text evidence="8">Involved in pre-mRNA splicing and cell cycle progression. Required for the spliceosome assembly and initiation of the DNA replication.</text>
</comment>
<dbReference type="InterPro" id="IPR045075">
    <property type="entry name" value="Syf1-like"/>
</dbReference>
<dbReference type="Pfam" id="PF23231">
    <property type="entry name" value="HAT_Syf1_CNRKL1_C"/>
    <property type="match status" value="2"/>
</dbReference>
<sequence length="687" mass="82817">MNQNRSGGPSKVKNKSAAPVQVTAEQILRVAHENQQTIPKAPPKQVITDQEELEDYRLRKRQQYESLIGRNRKTQAFYIKYATWEESQKDLTRARSVFERFLDVDYRIPMVWIKYAEMEMRNKNINLARNIWDRAVCLLPRVSQLWFKYTFMEDMLGNYPATRAIFERWMQWKPEPQAWNSYLKFEQRLKLFENARLIFEKYILVHPYIKTWIKYTKFEERLGNIENARIIFQRAIEFLGEDGNDEQLFIAFAKFEEKYKEIERARIIYKYAIDHVPKNRAKDLFDTFTNFEKQHGDRIGIENVVLGKKRFQYEEEIKKNSKNYDIWFDYLKMEEINGEIEKTREIYERSIGNLPPTNEKKHWKRYIYLWINYALFEELISKDIERARSVYSECIKLIPHKEFSFSKIWIMYANFEIRQLSLDKARSIYGQAIGRHPKSKIFDQYIHLEIELGNFDRVRTLYQKYLEIMPDNCDAWCKFAQLETELGETTRARAIFELAVQQPTLDRPEVIWKDYIDSEIQLKQFDHAKQLYRRLLEKTNHVKVWLGFIKFVHSIKDKQQQQQGDDTANDIHQPTREIFIEAHKALSNSEKEERLFLLESWKEFEQTFGNQESLNQVLKKIPQRVIKRRSDGSGGIEEYFDYIFPEEEQSTQTSLKLLEAAQRWKKLKQQQEIQKQQHQKQESKDDN</sequence>
<reference evidence="11 12" key="1">
    <citation type="submission" date="2023-11" db="EMBL/GenBank/DDBJ databases">
        <title>Dfirmibasis_genome.</title>
        <authorList>
            <person name="Edelbroek B."/>
            <person name="Kjellin J."/>
            <person name="Jerlstrom-Hultqvist J."/>
            <person name="Soderbom F."/>
        </authorList>
    </citation>
    <scope>NUCLEOTIDE SEQUENCE [LARGE SCALE GENOMIC DNA]</scope>
    <source>
        <strain evidence="11 12">TNS-C-14</strain>
    </source>
</reference>
<evidence type="ECO:0000256" key="8">
    <source>
        <dbReference type="ARBA" id="ARBA00037040"/>
    </source>
</evidence>
<comment type="similarity">
    <text evidence="2">Belongs to the crooked-neck family.</text>
</comment>
<protein>
    <recommendedName>
        <fullName evidence="10">Pre-mRNA-splicing factor Syf1/CRNKL1-like C-terminal HAT-repeats domain-containing protein</fullName>
    </recommendedName>
</protein>
<evidence type="ECO:0000256" key="4">
    <source>
        <dbReference type="ARBA" id="ARBA00022728"/>
    </source>
</evidence>
<comment type="subcellular location">
    <subcellularLocation>
        <location evidence="1">Nucleus</location>
    </subcellularLocation>
</comment>
<evidence type="ECO:0000259" key="10">
    <source>
        <dbReference type="Pfam" id="PF23231"/>
    </source>
</evidence>
<dbReference type="InterPro" id="IPR055430">
    <property type="entry name" value="HAT_Syf1_CNRKL1_C"/>
</dbReference>
<dbReference type="SMART" id="SM00386">
    <property type="entry name" value="HAT"/>
    <property type="match status" value="14"/>
</dbReference>
<feature type="region of interest" description="Disordered" evidence="9">
    <location>
        <begin position="1"/>
        <end position="20"/>
    </location>
</feature>
<keyword evidence="3" id="KW-0507">mRNA processing</keyword>
<dbReference type="PANTHER" id="PTHR11246:SF3">
    <property type="entry name" value="CROOKED NECK-LIKE PROTEIN 1"/>
    <property type="match status" value="1"/>
</dbReference>
<keyword evidence="6" id="KW-0508">mRNA splicing</keyword>
<evidence type="ECO:0000313" key="11">
    <source>
        <dbReference type="EMBL" id="KAK5582873.1"/>
    </source>
</evidence>
<dbReference type="FunFam" id="1.25.40.10:FF:000796">
    <property type="entry name" value="Crooked neck pre-mRNA splicing factor 1"/>
    <property type="match status" value="1"/>
</dbReference>
<dbReference type="GO" id="GO:0071007">
    <property type="term" value="C:U2-type catalytic step 2 spliceosome"/>
    <property type="evidence" value="ECO:0007669"/>
    <property type="project" value="TreeGrafter"/>
</dbReference>
<evidence type="ECO:0000256" key="7">
    <source>
        <dbReference type="ARBA" id="ARBA00023242"/>
    </source>
</evidence>
<keyword evidence="7" id="KW-0539">Nucleus</keyword>
<evidence type="ECO:0000256" key="5">
    <source>
        <dbReference type="ARBA" id="ARBA00022737"/>
    </source>
</evidence>
<evidence type="ECO:0000256" key="1">
    <source>
        <dbReference type="ARBA" id="ARBA00004123"/>
    </source>
</evidence>
<dbReference type="InterPro" id="IPR011990">
    <property type="entry name" value="TPR-like_helical_dom_sf"/>
</dbReference>
<feature type="domain" description="Pre-mRNA-splicing factor Syf1/CRNKL1-like C-terminal HAT-repeats" evidence="10">
    <location>
        <begin position="73"/>
        <end position="365"/>
    </location>
</feature>
<keyword evidence="5" id="KW-0677">Repeat</keyword>